<accession>A0A2P4Z8S4</accession>
<sequence>MQLQKRVRLSIHLIRPAAEEHKTMRLPNWGQSLAGWQLEMDAADISVAVSGQV</sequence>
<dbReference type="AlphaFoldDB" id="A0A2P4Z8S4"/>
<protein>
    <submittedName>
        <fullName evidence="1">Uncharacterized protein</fullName>
    </submittedName>
</protein>
<comment type="caution">
    <text evidence="1">The sequence shown here is derived from an EMBL/GenBank/DDBJ whole genome shotgun (WGS) entry which is preliminary data.</text>
</comment>
<dbReference type="EMBL" id="JPDN02000063">
    <property type="protein sequence ID" value="PON20697.1"/>
    <property type="molecule type" value="Genomic_DNA"/>
</dbReference>
<dbReference type="RefSeq" id="XP_024404458.1">
    <property type="nucleotide sequence ID" value="XM_024550806.1"/>
</dbReference>
<gene>
    <name evidence="1" type="ORF">TGAM01_v210482</name>
</gene>
<evidence type="ECO:0000313" key="1">
    <source>
        <dbReference type="EMBL" id="PON20697.1"/>
    </source>
</evidence>
<evidence type="ECO:0000313" key="2">
    <source>
        <dbReference type="Proteomes" id="UP000054821"/>
    </source>
</evidence>
<dbReference type="GeneID" id="36347909"/>
<keyword evidence="2" id="KW-1185">Reference proteome</keyword>
<proteinExistence type="predicted"/>
<name>A0A2P4Z8S4_9HYPO</name>
<dbReference type="Proteomes" id="UP000054821">
    <property type="component" value="Unassembled WGS sequence"/>
</dbReference>
<organism evidence="1 2">
    <name type="scientific">Trichoderma gamsii</name>
    <dbReference type="NCBI Taxonomy" id="398673"/>
    <lineage>
        <taxon>Eukaryota</taxon>
        <taxon>Fungi</taxon>
        <taxon>Dikarya</taxon>
        <taxon>Ascomycota</taxon>
        <taxon>Pezizomycotina</taxon>
        <taxon>Sordariomycetes</taxon>
        <taxon>Hypocreomycetidae</taxon>
        <taxon>Hypocreales</taxon>
        <taxon>Hypocreaceae</taxon>
        <taxon>Trichoderma</taxon>
    </lineage>
</organism>
<reference evidence="1 2" key="1">
    <citation type="journal article" date="2016" name="Genome Announc.">
        <title>Draft Whole-Genome Sequence of Trichoderma gamsii T6085, a Promising Biocontrol Agent of Fusarium Head Blight on Wheat.</title>
        <authorList>
            <person name="Baroncelli R."/>
            <person name="Zapparata A."/>
            <person name="Piaggeschi G."/>
            <person name="Sarrocco S."/>
            <person name="Vannacci G."/>
        </authorList>
    </citation>
    <scope>NUCLEOTIDE SEQUENCE [LARGE SCALE GENOMIC DNA]</scope>
    <source>
        <strain evidence="1 2">T6085</strain>
    </source>
</reference>